<comment type="caution">
    <text evidence="13">The sequence shown here is derived from an EMBL/GenBank/DDBJ whole genome shotgun (WGS) entry which is preliminary data.</text>
</comment>
<evidence type="ECO:0000259" key="11">
    <source>
        <dbReference type="Pfam" id="PF01379"/>
    </source>
</evidence>
<evidence type="ECO:0000256" key="1">
    <source>
        <dbReference type="ARBA" id="ARBA00001916"/>
    </source>
</evidence>
<dbReference type="PRINTS" id="PR00151">
    <property type="entry name" value="PORPHBDMNASE"/>
</dbReference>
<sequence length="292" mass="32734">MRTLRVGSRKSALAMKQTQLVVEAIKKKHPEWSFEIIGFSTKGDRMQQTPLSRIGGSGVFVKEVERQLQTKVIDFAVHSLKDMPASLPDDLVLAAAPKRATPFDCLIVKDEQELTSGRPLLIGTSSVRRAKQLEEAYPQMTFTPIRGKIETRLQKLQTEHLDGTVLACAGLERLGYYEKLSAYKILTPEVCVPAVGQGILGVECRKEDKELIQLLAEITDEDTQKAAEAERQFLRRMDGNCDIPLGGYAEKTENEWLFHAFLAKNKMEKGRYLRITGESPFELANQAANQLL</sequence>
<protein>
    <recommendedName>
        <fullName evidence="6 10">Hydroxymethylbilane synthase</fullName>
        <ecNumber evidence="6 10">2.5.1.61</ecNumber>
    </recommendedName>
</protein>
<dbReference type="FunFam" id="3.40.190.10:FF:000005">
    <property type="entry name" value="Porphobilinogen deaminase"/>
    <property type="match status" value="1"/>
</dbReference>
<dbReference type="Gene3D" id="3.40.190.10">
    <property type="entry name" value="Periplasmic binding protein-like II"/>
    <property type="match status" value="2"/>
</dbReference>
<comment type="function">
    <text evidence="2">Tetrapolymerization of the monopyrrole PBG into the hydroxymethylbilane pre-uroporphyrinogen in several discrete steps.</text>
</comment>
<dbReference type="Pfam" id="PF03900">
    <property type="entry name" value="Porphobil_deamC"/>
    <property type="match status" value="1"/>
</dbReference>
<dbReference type="OrthoDB" id="9810298at2"/>
<evidence type="ECO:0000256" key="5">
    <source>
        <dbReference type="ARBA" id="ARBA00011245"/>
    </source>
</evidence>
<dbReference type="PANTHER" id="PTHR11557">
    <property type="entry name" value="PORPHOBILINOGEN DEAMINASE"/>
    <property type="match status" value="1"/>
</dbReference>
<dbReference type="FunFam" id="3.40.190.10:FF:000086">
    <property type="entry name" value="Probable porphobilinogen deaminase"/>
    <property type="match status" value="1"/>
</dbReference>
<organism evidence="13 14">
    <name type="scientific">Enterococcus phoeniculicola ATCC BAA-412</name>
    <dbReference type="NCBI Taxonomy" id="1158610"/>
    <lineage>
        <taxon>Bacteria</taxon>
        <taxon>Bacillati</taxon>
        <taxon>Bacillota</taxon>
        <taxon>Bacilli</taxon>
        <taxon>Lactobacillales</taxon>
        <taxon>Enterococcaceae</taxon>
        <taxon>Enterococcus</taxon>
    </lineage>
</organism>
<evidence type="ECO:0000256" key="8">
    <source>
        <dbReference type="ARBA" id="ARBA00023244"/>
    </source>
</evidence>
<comment type="pathway">
    <text evidence="3">Porphyrin-containing compound metabolism; protoporphyrin-IX biosynthesis; coproporphyrinogen-III from 5-aminolevulinate: step 2/4.</text>
</comment>
<keyword evidence="14" id="KW-1185">Reference proteome</keyword>
<proteinExistence type="inferred from homology"/>
<dbReference type="PATRIC" id="fig|1158610.3.peg.3253"/>
<dbReference type="AlphaFoldDB" id="R3WIH6"/>
<dbReference type="NCBIfam" id="TIGR00212">
    <property type="entry name" value="hemC"/>
    <property type="match status" value="1"/>
</dbReference>
<dbReference type="InterPro" id="IPR022417">
    <property type="entry name" value="Porphobilin_deaminase_N"/>
</dbReference>
<comment type="subunit">
    <text evidence="5">Monomer.</text>
</comment>
<gene>
    <name evidence="13" type="ORF">UC3_03265</name>
</gene>
<comment type="similarity">
    <text evidence="4">Belongs to the HMBS family.</text>
</comment>
<dbReference type="SUPFAM" id="SSF54782">
    <property type="entry name" value="Porphobilinogen deaminase (hydroxymethylbilane synthase), C-terminal domain"/>
    <property type="match status" value="1"/>
</dbReference>
<evidence type="ECO:0000313" key="14">
    <source>
        <dbReference type="Proteomes" id="UP000013785"/>
    </source>
</evidence>
<comment type="catalytic activity">
    <reaction evidence="9">
        <text>4 porphobilinogen + H2O = hydroxymethylbilane + 4 NH4(+)</text>
        <dbReference type="Rhea" id="RHEA:13185"/>
        <dbReference type="ChEBI" id="CHEBI:15377"/>
        <dbReference type="ChEBI" id="CHEBI:28938"/>
        <dbReference type="ChEBI" id="CHEBI:57845"/>
        <dbReference type="ChEBI" id="CHEBI:58126"/>
        <dbReference type="EC" id="2.5.1.61"/>
    </reaction>
</comment>
<feature type="domain" description="Porphobilinogen deaminase N-terminal" evidence="11">
    <location>
        <begin position="4"/>
        <end position="212"/>
    </location>
</feature>
<feature type="domain" description="Porphobilinogen deaminase C-terminal" evidence="12">
    <location>
        <begin position="226"/>
        <end position="291"/>
    </location>
</feature>
<dbReference type="Proteomes" id="UP000013785">
    <property type="component" value="Unassembled WGS sequence"/>
</dbReference>
<dbReference type="InterPro" id="IPR000860">
    <property type="entry name" value="HemC"/>
</dbReference>
<dbReference type="InterPro" id="IPR022418">
    <property type="entry name" value="Porphobilinogen_deaminase_C"/>
</dbReference>
<keyword evidence="7" id="KW-0808">Transferase</keyword>
<evidence type="ECO:0000256" key="4">
    <source>
        <dbReference type="ARBA" id="ARBA00005638"/>
    </source>
</evidence>
<dbReference type="GO" id="GO:0005737">
    <property type="term" value="C:cytoplasm"/>
    <property type="evidence" value="ECO:0007669"/>
    <property type="project" value="UniProtKB-UniRule"/>
</dbReference>
<comment type="cofactor">
    <cofactor evidence="1">
        <name>dipyrromethane</name>
        <dbReference type="ChEBI" id="CHEBI:60342"/>
    </cofactor>
</comment>
<dbReference type="InterPro" id="IPR036803">
    <property type="entry name" value="Porphobilinogen_deaminase_C_sf"/>
</dbReference>
<dbReference type="PANTHER" id="PTHR11557:SF0">
    <property type="entry name" value="PORPHOBILINOGEN DEAMINASE"/>
    <property type="match status" value="1"/>
</dbReference>
<dbReference type="PIRSF" id="PIRSF001438">
    <property type="entry name" value="4pyrrol_synth_OHMeBilane_synth"/>
    <property type="match status" value="1"/>
</dbReference>
<evidence type="ECO:0000256" key="3">
    <source>
        <dbReference type="ARBA" id="ARBA00004735"/>
    </source>
</evidence>
<keyword evidence="8" id="KW-0627">Porphyrin biosynthesis</keyword>
<dbReference type="SUPFAM" id="SSF53850">
    <property type="entry name" value="Periplasmic binding protein-like II"/>
    <property type="match status" value="1"/>
</dbReference>
<dbReference type="eggNOG" id="COG0181">
    <property type="taxonomic scope" value="Bacteria"/>
</dbReference>
<dbReference type="EC" id="2.5.1.61" evidence="6 10"/>
<dbReference type="CDD" id="cd13647">
    <property type="entry name" value="PBP2_PBGD_2"/>
    <property type="match status" value="1"/>
</dbReference>
<dbReference type="InterPro" id="IPR022419">
    <property type="entry name" value="Porphobilin_deaminase_cofac_BS"/>
</dbReference>
<dbReference type="EMBL" id="AJAT01000018">
    <property type="protein sequence ID" value="EOL41700.1"/>
    <property type="molecule type" value="Genomic_DNA"/>
</dbReference>
<evidence type="ECO:0000256" key="9">
    <source>
        <dbReference type="ARBA" id="ARBA00048169"/>
    </source>
</evidence>
<evidence type="ECO:0000256" key="7">
    <source>
        <dbReference type="ARBA" id="ARBA00022679"/>
    </source>
</evidence>
<dbReference type="PROSITE" id="PS00533">
    <property type="entry name" value="PORPHOBILINOGEN_DEAM"/>
    <property type="match status" value="1"/>
</dbReference>
<reference evidence="13 14" key="1">
    <citation type="submission" date="2013-02" db="EMBL/GenBank/DDBJ databases">
        <title>The Genome Sequence of Enterococcus phoeniculicola BAA-412.</title>
        <authorList>
            <consortium name="The Broad Institute Genome Sequencing Platform"/>
            <consortium name="The Broad Institute Genome Sequencing Center for Infectious Disease"/>
            <person name="Earl A.M."/>
            <person name="Gilmore M.S."/>
            <person name="Lebreton F."/>
            <person name="Walker B."/>
            <person name="Young S.K."/>
            <person name="Zeng Q."/>
            <person name="Gargeya S."/>
            <person name="Fitzgerald M."/>
            <person name="Haas B."/>
            <person name="Abouelleil A."/>
            <person name="Alvarado L."/>
            <person name="Arachchi H.M."/>
            <person name="Berlin A.M."/>
            <person name="Chapman S.B."/>
            <person name="Dewar J."/>
            <person name="Goldberg J."/>
            <person name="Griggs A."/>
            <person name="Gujja S."/>
            <person name="Hansen M."/>
            <person name="Howarth C."/>
            <person name="Imamovic A."/>
            <person name="Larimer J."/>
            <person name="McCowan C."/>
            <person name="Murphy C."/>
            <person name="Neiman D."/>
            <person name="Pearson M."/>
            <person name="Priest M."/>
            <person name="Roberts A."/>
            <person name="Saif S."/>
            <person name="Shea T."/>
            <person name="Sisk P."/>
            <person name="Sykes S."/>
            <person name="Wortman J."/>
            <person name="Nusbaum C."/>
            <person name="Birren B."/>
        </authorList>
    </citation>
    <scope>NUCLEOTIDE SEQUENCE [LARGE SCALE GENOMIC DNA]</scope>
    <source>
        <strain evidence="13 14">ATCC BAA-412</strain>
    </source>
</reference>
<evidence type="ECO:0000256" key="10">
    <source>
        <dbReference type="NCBIfam" id="TIGR00212"/>
    </source>
</evidence>
<dbReference type="Pfam" id="PF01379">
    <property type="entry name" value="Porphobil_deam"/>
    <property type="match status" value="1"/>
</dbReference>
<dbReference type="GO" id="GO:0006783">
    <property type="term" value="P:heme biosynthetic process"/>
    <property type="evidence" value="ECO:0007669"/>
    <property type="project" value="TreeGrafter"/>
</dbReference>
<name>R3WIH6_9ENTE</name>
<dbReference type="Gene3D" id="3.30.160.40">
    <property type="entry name" value="Porphobilinogen deaminase, C-terminal domain"/>
    <property type="match status" value="1"/>
</dbReference>
<evidence type="ECO:0000256" key="2">
    <source>
        <dbReference type="ARBA" id="ARBA00002869"/>
    </source>
</evidence>
<dbReference type="STRING" id="154621.RV11_GL002778"/>
<dbReference type="RefSeq" id="WP_010769896.1">
    <property type="nucleotide sequence ID" value="NZ_ASWE01000001.1"/>
</dbReference>
<dbReference type="GO" id="GO:0004418">
    <property type="term" value="F:hydroxymethylbilane synthase activity"/>
    <property type="evidence" value="ECO:0007669"/>
    <property type="project" value="UniProtKB-UniRule"/>
</dbReference>
<evidence type="ECO:0000256" key="6">
    <source>
        <dbReference type="ARBA" id="ARBA00012655"/>
    </source>
</evidence>
<accession>R3WIH6</accession>
<evidence type="ECO:0000313" key="13">
    <source>
        <dbReference type="EMBL" id="EOL41700.1"/>
    </source>
</evidence>
<evidence type="ECO:0000259" key="12">
    <source>
        <dbReference type="Pfam" id="PF03900"/>
    </source>
</evidence>
<dbReference type="HOGENOM" id="CLU_019704_0_2_9"/>